<accession>A0ABT4B226</accession>
<evidence type="ECO:0000313" key="3">
    <source>
        <dbReference type="Proteomes" id="UP001151002"/>
    </source>
</evidence>
<comment type="caution">
    <text evidence="2">The sequence shown here is derived from an EMBL/GenBank/DDBJ whole genome shotgun (WGS) entry which is preliminary data.</text>
</comment>
<organism evidence="2 3">
    <name type="scientific">Paractinoplanes pyxinae</name>
    <dbReference type="NCBI Taxonomy" id="2997416"/>
    <lineage>
        <taxon>Bacteria</taxon>
        <taxon>Bacillati</taxon>
        <taxon>Actinomycetota</taxon>
        <taxon>Actinomycetes</taxon>
        <taxon>Micromonosporales</taxon>
        <taxon>Micromonosporaceae</taxon>
        <taxon>Paractinoplanes</taxon>
    </lineage>
</organism>
<dbReference type="Proteomes" id="UP001151002">
    <property type="component" value="Unassembled WGS sequence"/>
</dbReference>
<name>A0ABT4B226_9ACTN</name>
<gene>
    <name evidence="2" type="ORF">OWR29_18080</name>
</gene>
<dbReference type="EMBL" id="JAPNTZ010000006">
    <property type="protein sequence ID" value="MCY1139915.1"/>
    <property type="molecule type" value="Genomic_DNA"/>
</dbReference>
<keyword evidence="3" id="KW-1185">Reference proteome</keyword>
<feature type="compositionally biased region" description="Low complexity" evidence="1">
    <location>
        <begin position="345"/>
        <end position="358"/>
    </location>
</feature>
<dbReference type="RefSeq" id="WP_267564069.1">
    <property type="nucleotide sequence ID" value="NZ_JAPNTZ010000006.1"/>
</dbReference>
<evidence type="ECO:0000313" key="2">
    <source>
        <dbReference type="EMBL" id="MCY1139915.1"/>
    </source>
</evidence>
<sequence>MTKLSWVNVYPPTGHPDQLWLDHPDEDAFARSSRSVCELYTEAVRAARIEARHSELRLFCLREEGRDDVLVEVDTDRGEGFEGGTVTLPPGVAELPAPVRAALALEVVHAAAVRLGQDRGWDLAALAQARQHVLDNRLRFRWEGPPKVSPDRKLTAAPVFVLHDDGYGRVTVQIRARDDGRLVAVSEPALAFSTSAGFARSARTLRWRGSQAVEMTPYEGLSAGFGGHTIWRDSRGRLTLDVDAGIPTLASDDDPDVAAALSASPAVVVSTYAEREPLWMHIRLSDTENLHRLTEADYEYEIIQVDLGELANESAEWRAWWQLSGLAELEVDMHSPTAAPNTRGPPSSASIAAASASPGHARIPASPATRGHRRAARPGTTCRPSSTSPASGWACRPPRAYRSCPSRHPTR</sequence>
<feature type="region of interest" description="Disordered" evidence="1">
    <location>
        <begin position="335"/>
        <end position="411"/>
    </location>
</feature>
<reference evidence="2" key="1">
    <citation type="submission" date="2022-11" db="EMBL/GenBank/DDBJ databases">
        <authorList>
            <person name="Somphong A."/>
            <person name="Phongsopitanun W."/>
        </authorList>
    </citation>
    <scope>NUCLEOTIDE SEQUENCE</scope>
    <source>
        <strain evidence="2">Pm04-4</strain>
    </source>
</reference>
<evidence type="ECO:0000256" key="1">
    <source>
        <dbReference type="SAM" id="MobiDB-lite"/>
    </source>
</evidence>
<protein>
    <submittedName>
        <fullName evidence="2">Uncharacterized protein</fullName>
    </submittedName>
</protein>
<proteinExistence type="predicted"/>